<dbReference type="EMBL" id="DVOB01000107">
    <property type="protein sequence ID" value="HIU96025.1"/>
    <property type="molecule type" value="Genomic_DNA"/>
</dbReference>
<feature type="chain" id="PRO_5039176665" description="GLUG domain-containing protein" evidence="1">
    <location>
        <begin position="21"/>
        <end position="520"/>
    </location>
</feature>
<protein>
    <recommendedName>
        <fullName evidence="4">GLUG domain-containing protein</fullName>
    </recommendedName>
</protein>
<reference evidence="2" key="1">
    <citation type="submission" date="2020-10" db="EMBL/GenBank/DDBJ databases">
        <authorList>
            <person name="Gilroy R."/>
        </authorList>
    </citation>
    <scope>NUCLEOTIDE SEQUENCE</scope>
    <source>
        <strain evidence="2">ChiSjej4B22-8349</strain>
    </source>
</reference>
<evidence type="ECO:0000313" key="2">
    <source>
        <dbReference type="EMBL" id="HIU96025.1"/>
    </source>
</evidence>
<gene>
    <name evidence="2" type="ORF">IAD25_04850</name>
</gene>
<organism evidence="2 3">
    <name type="scientific">Candidatus Allocopromorpha excrementipullorum</name>
    <dbReference type="NCBI Taxonomy" id="2840743"/>
    <lineage>
        <taxon>Bacteria</taxon>
        <taxon>Bacillati</taxon>
        <taxon>Bacillota</taxon>
        <taxon>Clostridia</taxon>
        <taxon>Eubacteriales</taxon>
        <taxon>Eubacteriaceae</taxon>
        <taxon>Eubacteriaceae incertae sedis</taxon>
        <taxon>Candidatus Allocopromorpha</taxon>
    </lineage>
</organism>
<dbReference type="AlphaFoldDB" id="A0A9D1SUP3"/>
<evidence type="ECO:0008006" key="4">
    <source>
        <dbReference type="Google" id="ProtNLM"/>
    </source>
</evidence>
<proteinExistence type="predicted"/>
<feature type="signal peptide" evidence="1">
    <location>
        <begin position="1"/>
        <end position="20"/>
    </location>
</feature>
<dbReference type="Proteomes" id="UP000824130">
    <property type="component" value="Unassembled WGS sequence"/>
</dbReference>
<name>A0A9D1SUP3_9FIRM</name>
<evidence type="ECO:0000256" key="1">
    <source>
        <dbReference type="SAM" id="SignalP"/>
    </source>
</evidence>
<keyword evidence="1" id="KW-0732">Signal</keyword>
<comment type="caution">
    <text evidence="2">The sequence shown here is derived from an EMBL/GenBank/DDBJ whole genome shotgun (WGS) entry which is preliminary data.</text>
</comment>
<sequence>MRRSVVLSLTVMFAASAVAAAPVSFALDGEGNDSDGYAESYDEYENDDQQQQQYVEKDTSWFDYYDQQDTYEISTEADLLGLASLVNEQQVDKWKPTRLENFEGITFVLTRDIKLTSSDWSPIGTGGASYFAGIFDGNGHTISGLEIDIESGSAGLFGYLVGTVKDLTVEGNISSGDGNCGGIAGILADTGQITGCSANVSVSGRDKVGGIAGYNDGGLIESCMNYGSISGAYKVGGIVGENWGGIVNMCGNRGDIESTRRGVGTYGTGGIAGRSVSSDSRVTESFNSGKISSNTEATGGVVGYMNASGATVSECYNTGEITVKGRNGNKNISESYAGGVIGTVGAVGVVVENCYNSATVTGADISGGVIGYYINESGDNSEDKYMSHNYYPGGTFSSGIGALYNKDDRQAEDATTGISARSFSNISSSLSTVYKNDDGIYGNNGYPVLVWQEAVDESEKVYMEEIPEDVQRELDAYLAENAETSLYGHSIVRLFSLSSYINDALITYNEEMEKAEKATK</sequence>
<reference evidence="2" key="2">
    <citation type="journal article" date="2021" name="PeerJ">
        <title>Extensive microbial diversity within the chicken gut microbiome revealed by metagenomics and culture.</title>
        <authorList>
            <person name="Gilroy R."/>
            <person name="Ravi A."/>
            <person name="Getino M."/>
            <person name="Pursley I."/>
            <person name="Horton D.L."/>
            <person name="Alikhan N.F."/>
            <person name="Baker D."/>
            <person name="Gharbi K."/>
            <person name="Hall N."/>
            <person name="Watson M."/>
            <person name="Adriaenssens E.M."/>
            <person name="Foster-Nyarko E."/>
            <person name="Jarju S."/>
            <person name="Secka A."/>
            <person name="Antonio M."/>
            <person name="Oren A."/>
            <person name="Chaudhuri R.R."/>
            <person name="La Ragione R."/>
            <person name="Hildebrand F."/>
            <person name="Pallen M.J."/>
        </authorList>
    </citation>
    <scope>NUCLEOTIDE SEQUENCE</scope>
    <source>
        <strain evidence="2">ChiSjej4B22-8349</strain>
    </source>
</reference>
<dbReference type="Gene3D" id="2.160.20.110">
    <property type="match status" value="1"/>
</dbReference>
<evidence type="ECO:0000313" key="3">
    <source>
        <dbReference type="Proteomes" id="UP000824130"/>
    </source>
</evidence>
<accession>A0A9D1SUP3</accession>